<protein>
    <submittedName>
        <fullName evidence="1">Uncharacterized protein</fullName>
    </submittedName>
</protein>
<dbReference type="EMBL" id="DF839836">
    <property type="protein sequence ID" value="GAT44560.1"/>
    <property type="molecule type" value="Genomic_DNA"/>
</dbReference>
<name>A0ABQ0L0B4_MYCCL</name>
<accession>A0ABQ0L0B4</accession>
<reference evidence="1" key="1">
    <citation type="submission" date="2014-09" db="EMBL/GenBank/DDBJ databases">
        <title>Genome sequence of the luminous mushroom Mycena chlorophos for searching fungal bioluminescence genes.</title>
        <authorList>
            <person name="Tanaka Y."/>
            <person name="Kasuga D."/>
            <person name="Oba Y."/>
            <person name="Hase S."/>
            <person name="Sato K."/>
            <person name="Oba Y."/>
            <person name="Sakakibara Y."/>
        </authorList>
    </citation>
    <scope>NUCLEOTIDE SEQUENCE</scope>
</reference>
<organism evidence="1 2">
    <name type="scientific">Mycena chlorophos</name>
    <name type="common">Agaric fungus</name>
    <name type="synonym">Agaricus chlorophos</name>
    <dbReference type="NCBI Taxonomy" id="658473"/>
    <lineage>
        <taxon>Eukaryota</taxon>
        <taxon>Fungi</taxon>
        <taxon>Dikarya</taxon>
        <taxon>Basidiomycota</taxon>
        <taxon>Agaricomycotina</taxon>
        <taxon>Agaricomycetes</taxon>
        <taxon>Agaricomycetidae</taxon>
        <taxon>Agaricales</taxon>
        <taxon>Marasmiineae</taxon>
        <taxon>Mycenaceae</taxon>
        <taxon>Mycena</taxon>
    </lineage>
</organism>
<gene>
    <name evidence="1" type="ORF">MCHLO_02175</name>
</gene>
<dbReference type="Proteomes" id="UP000815677">
    <property type="component" value="Unassembled WGS sequence"/>
</dbReference>
<keyword evidence="2" id="KW-1185">Reference proteome</keyword>
<evidence type="ECO:0000313" key="2">
    <source>
        <dbReference type="Proteomes" id="UP000815677"/>
    </source>
</evidence>
<sequence length="213" mass="23031">MTPFGFGQPPSTADDLNVGLTNGHCKLATVRSSNHRQHRLAYRRCHFSTEAQAGHPQSTLRTYEHGFVYSLAAVRLGQLRPSSCLAGTEEYAATILYTSSGKGFLYDLLLSGPTNPNRCSLPQPTNEALHACAGNPAFCRIRACSWTRAIHAVKDSFCRSSLTCSTNRPRIDGATVFTADPPPAYLIASRHARGTFRSHAPPHIVHPDGAASA</sequence>
<proteinExistence type="predicted"/>
<evidence type="ECO:0000313" key="1">
    <source>
        <dbReference type="EMBL" id="GAT44560.1"/>
    </source>
</evidence>